<comment type="caution">
    <text evidence="1">The sequence shown here is derived from an EMBL/GenBank/DDBJ whole genome shotgun (WGS) entry which is preliminary data.</text>
</comment>
<evidence type="ECO:0000313" key="1">
    <source>
        <dbReference type="EMBL" id="MFD1676401.1"/>
    </source>
</evidence>
<accession>A0ABW4JKS7</accession>
<dbReference type="Proteomes" id="UP001597079">
    <property type="component" value="Unassembled WGS sequence"/>
</dbReference>
<organism evidence="1 2">
    <name type="scientific">Alicyclobacillus fodiniaquatilis</name>
    <dbReference type="NCBI Taxonomy" id="1661150"/>
    <lineage>
        <taxon>Bacteria</taxon>
        <taxon>Bacillati</taxon>
        <taxon>Bacillota</taxon>
        <taxon>Bacilli</taxon>
        <taxon>Bacillales</taxon>
        <taxon>Alicyclobacillaceae</taxon>
        <taxon>Alicyclobacillus</taxon>
    </lineage>
</organism>
<name>A0ABW4JKS7_9BACL</name>
<proteinExistence type="predicted"/>
<dbReference type="RefSeq" id="WP_377944301.1">
    <property type="nucleotide sequence ID" value="NZ_JBHUCX010000058.1"/>
</dbReference>
<sequence>MSLKHDFYLIKGTADIQDYWRHRADAHNVIDSVTIKDDVIQYILDTLDWIPSKNPALDGNPNGRGINYHGVTLFDKKSSHSLKAIFTAWRDLFANAPNQMELTGEFITESGLESAGRYETLSLDRDEVIKVFEQIIAMSERLNQSDMYVYHCGI</sequence>
<keyword evidence="2" id="KW-1185">Reference proteome</keyword>
<protein>
    <submittedName>
        <fullName evidence="1">Uncharacterized protein</fullName>
    </submittedName>
</protein>
<evidence type="ECO:0000313" key="2">
    <source>
        <dbReference type="Proteomes" id="UP001597079"/>
    </source>
</evidence>
<gene>
    <name evidence="1" type="ORF">ACFSB2_16995</name>
</gene>
<reference evidence="2" key="1">
    <citation type="journal article" date="2019" name="Int. J. Syst. Evol. Microbiol.">
        <title>The Global Catalogue of Microorganisms (GCM) 10K type strain sequencing project: providing services to taxonomists for standard genome sequencing and annotation.</title>
        <authorList>
            <consortium name="The Broad Institute Genomics Platform"/>
            <consortium name="The Broad Institute Genome Sequencing Center for Infectious Disease"/>
            <person name="Wu L."/>
            <person name="Ma J."/>
        </authorList>
    </citation>
    <scope>NUCLEOTIDE SEQUENCE [LARGE SCALE GENOMIC DNA]</scope>
    <source>
        <strain evidence="2">CGMCC 1.12286</strain>
    </source>
</reference>
<dbReference type="EMBL" id="JBHUCX010000058">
    <property type="protein sequence ID" value="MFD1676401.1"/>
    <property type="molecule type" value="Genomic_DNA"/>
</dbReference>